<sequence length="204" mass="21576">MRRKAPVVVALVVAVAVAGAGIAIALSAVGDPAPSPEPTAGAAEQDFGETEYCYVEAMIYYRAEAVDLADILLNAEGVSVEATAIAQDVYDQQSEQLAELREVYLEWKSARPLERTEVGPCAGHDDHSAMVGLPGWSDLRRYSESSGTEAEQGFAELMIAQNAGVTAFAELVLEYDPNAWVTDAASDAIAQAESEDAVLATLLP</sequence>
<feature type="domain" description="DUF305" evidence="1">
    <location>
        <begin position="54"/>
        <end position="202"/>
    </location>
</feature>
<dbReference type="AlphaFoldDB" id="A0A7X0KW28"/>
<evidence type="ECO:0000313" key="2">
    <source>
        <dbReference type="EMBL" id="MBB6392850.1"/>
    </source>
</evidence>
<evidence type="ECO:0000313" key="3">
    <source>
        <dbReference type="Proteomes" id="UP000537775"/>
    </source>
</evidence>
<dbReference type="EMBL" id="JACHML010000001">
    <property type="protein sequence ID" value="MBB6392850.1"/>
    <property type="molecule type" value="Genomic_DNA"/>
</dbReference>
<dbReference type="Gene3D" id="1.20.1260.10">
    <property type="match status" value="1"/>
</dbReference>
<organism evidence="2 3">
    <name type="scientific">Microbacterium thalassium</name>
    <dbReference type="NCBI Taxonomy" id="362649"/>
    <lineage>
        <taxon>Bacteria</taxon>
        <taxon>Bacillati</taxon>
        <taxon>Actinomycetota</taxon>
        <taxon>Actinomycetes</taxon>
        <taxon>Micrococcales</taxon>
        <taxon>Microbacteriaceae</taxon>
        <taxon>Microbacterium</taxon>
    </lineage>
</organism>
<reference evidence="2 3" key="1">
    <citation type="submission" date="2020-08" db="EMBL/GenBank/DDBJ databases">
        <title>Sequencing the genomes of 1000 actinobacteria strains.</title>
        <authorList>
            <person name="Klenk H.-P."/>
        </authorList>
    </citation>
    <scope>NUCLEOTIDE SEQUENCE [LARGE SCALE GENOMIC DNA]</scope>
    <source>
        <strain evidence="2 3">DSM 12511</strain>
    </source>
</reference>
<comment type="caution">
    <text evidence="2">The sequence shown here is derived from an EMBL/GenBank/DDBJ whole genome shotgun (WGS) entry which is preliminary data.</text>
</comment>
<evidence type="ECO:0000259" key="1">
    <source>
        <dbReference type="Pfam" id="PF03713"/>
    </source>
</evidence>
<name>A0A7X0KW28_9MICO</name>
<dbReference type="RefSeq" id="WP_184751962.1">
    <property type="nucleotide sequence ID" value="NZ_BAAAJR010000001.1"/>
</dbReference>
<proteinExistence type="predicted"/>
<dbReference type="InterPro" id="IPR005183">
    <property type="entry name" value="DUF305_CopM-like"/>
</dbReference>
<dbReference type="InterPro" id="IPR012347">
    <property type="entry name" value="Ferritin-like"/>
</dbReference>
<protein>
    <submittedName>
        <fullName evidence="2">Uncharacterized protein (DUF305 family)</fullName>
    </submittedName>
</protein>
<dbReference type="Proteomes" id="UP000537775">
    <property type="component" value="Unassembled WGS sequence"/>
</dbReference>
<accession>A0A7X0KW28</accession>
<dbReference type="Pfam" id="PF03713">
    <property type="entry name" value="DUF305"/>
    <property type="match status" value="1"/>
</dbReference>
<keyword evidence="3" id="KW-1185">Reference proteome</keyword>
<gene>
    <name evidence="2" type="ORF">HD594_003163</name>
</gene>